<accession>A0ABD3RY66</accession>
<dbReference type="PROSITE" id="PS51831">
    <property type="entry name" value="HD"/>
    <property type="match status" value="1"/>
</dbReference>
<evidence type="ECO:0000313" key="3">
    <source>
        <dbReference type="EMBL" id="KAL3817123.1"/>
    </source>
</evidence>
<dbReference type="PANTHER" id="PTHR11373:SF4">
    <property type="entry name" value="DEOXYNUCLEOSIDE TRIPHOSPHATE TRIPHOSPHOHYDROLASE SAMHD1"/>
    <property type="match status" value="1"/>
</dbReference>
<dbReference type="InterPro" id="IPR003607">
    <property type="entry name" value="HD/PDEase_dom"/>
</dbReference>
<feature type="region of interest" description="Disordered" evidence="1">
    <location>
        <begin position="669"/>
        <end position="702"/>
    </location>
</feature>
<dbReference type="SUPFAM" id="SSF109604">
    <property type="entry name" value="HD-domain/PDEase-like"/>
    <property type="match status" value="1"/>
</dbReference>
<keyword evidence="4" id="KW-1185">Reference proteome</keyword>
<dbReference type="Proteomes" id="UP001530377">
    <property type="component" value="Unassembled WGS sequence"/>
</dbReference>
<feature type="region of interest" description="Disordered" evidence="1">
    <location>
        <begin position="1"/>
        <end position="51"/>
    </location>
</feature>
<dbReference type="CDD" id="cd00077">
    <property type="entry name" value="HDc"/>
    <property type="match status" value="1"/>
</dbReference>
<reference evidence="3 4" key="1">
    <citation type="submission" date="2024-10" db="EMBL/GenBank/DDBJ databases">
        <title>Updated reference genomes for cyclostephanoid diatoms.</title>
        <authorList>
            <person name="Roberts W.R."/>
            <person name="Alverson A.J."/>
        </authorList>
    </citation>
    <scope>NUCLEOTIDE SEQUENCE [LARGE SCALE GENOMIC DNA]</scope>
    <source>
        <strain evidence="3 4">AJA228-03</strain>
    </source>
</reference>
<protein>
    <recommendedName>
        <fullName evidence="2">HD domain-containing protein</fullName>
    </recommendedName>
</protein>
<evidence type="ECO:0000259" key="2">
    <source>
        <dbReference type="PROSITE" id="PS51831"/>
    </source>
</evidence>
<feature type="domain" description="HD" evidence="2">
    <location>
        <begin position="122"/>
        <end position="239"/>
    </location>
</feature>
<gene>
    <name evidence="3" type="ORF">ACHAXA_009954</name>
</gene>
<sequence length="710" mass="81596">MLTAAPHARGFSTIGLRNDDALGTPPTRPREVSANNGNGHHNDYTLGTPMTRPREFVANNGNKFTVWPMSVDTRECNDVVHHNISIPPAVQVILDSPPVQRLVNLRQLGSTYNAYPCATHTRKEHSLGVMELAGKVGELIQEKQPALEVTDKDILCLRIAGLCHDLGHGPYSHVFETFLRAARKNEEEHPEQYKDRNARFKEDHGVDMPPLPVKYEHERTSLMMIDAALASVGLEIDWTKPDEPLRQIGNGTDREKFGVVGQENEYDPFTSRDWIFIKECVMGSPLDEPDAPSPQRTFFGRPPDKEFLYDIVSNRHNGLDVDKIDYYDRDSLAAFGSKTTSLQIFLRDARVARGMCPNPSNCFKCKRNPSDPGLHAMICYPKKHVSSAMGFFAQRMKNHEVIYTHKKTKAAELQMVDLLVEADKHYCMLFLTQAGDRFAFPVPSRFDGFAYHRLPISRAWMYPRLFLRMDDTISSIIEDKALENPSSHLDRLRQLLNDWRSHKIYKRVGEVEMGTIGGDEFWKMSEDEMKVELLNQHERYSGEPARYNSKDSKLMMLHPEDFIVEKRELHYGSKEKNPVSQMRFLEKNEQMNVNNPIDKLPIAKEVENLPMNTPRDFVRRTVRVFCRSHEKFEMLTHVFQDWYHQKNDMMEAGPNCAFEVFPFAEMDGDQMQQDSQPITQDEQNSCQKRKNSDDSESSVTLGTARKRLIL</sequence>
<name>A0ABD3RY66_9STRA</name>
<dbReference type="Gene3D" id="1.10.3210.10">
    <property type="entry name" value="Hypothetical protein af1432"/>
    <property type="match status" value="1"/>
</dbReference>
<dbReference type="AlphaFoldDB" id="A0ABD3RY66"/>
<comment type="caution">
    <text evidence="3">The sequence shown here is derived from an EMBL/GenBank/DDBJ whole genome shotgun (WGS) entry which is preliminary data.</text>
</comment>
<dbReference type="SMART" id="SM00471">
    <property type="entry name" value="HDc"/>
    <property type="match status" value="1"/>
</dbReference>
<evidence type="ECO:0000256" key="1">
    <source>
        <dbReference type="SAM" id="MobiDB-lite"/>
    </source>
</evidence>
<proteinExistence type="predicted"/>
<dbReference type="Gene3D" id="3.30.70.2760">
    <property type="match status" value="1"/>
</dbReference>
<dbReference type="InterPro" id="IPR006674">
    <property type="entry name" value="HD_domain"/>
</dbReference>
<dbReference type="Pfam" id="PF01966">
    <property type="entry name" value="HD"/>
    <property type="match status" value="1"/>
</dbReference>
<feature type="compositionally biased region" description="Polar residues" evidence="1">
    <location>
        <begin position="670"/>
        <end position="686"/>
    </location>
</feature>
<dbReference type="InterPro" id="IPR050135">
    <property type="entry name" value="dGTPase-like"/>
</dbReference>
<evidence type="ECO:0000313" key="4">
    <source>
        <dbReference type="Proteomes" id="UP001530377"/>
    </source>
</evidence>
<dbReference type="PANTHER" id="PTHR11373">
    <property type="entry name" value="DEOXYNUCLEOSIDE TRIPHOSPHATE TRIPHOSPHOHYDROLASE"/>
    <property type="match status" value="1"/>
</dbReference>
<organism evidence="3 4">
    <name type="scientific">Cyclostephanos tholiformis</name>
    <dbReference type="NCBI Taxonomy" id="382380"/>
    <lineage>
        <taxon>Eukaryota</taxon>
        <taxon>Sar</taxon>
        <taxon>Stramenopiles</taxon>
        <taxon>Ochrophyta</taxon>
        <taxon>Bacillariophyta</taxon>
        <taxon>Coscinodiscophyceae</taxon>
        <taxon>Thalassiosirophycidae</taxon>
        <taxon>Stephanodiscales</taxon>
        <taxon>Stephanodiscaceae</taxon>
        <taxon>Cyclostephanos</taxon>
    </lineage>
</organism>
<dbReference type="EMBL" id="JALLPB020000119">
    <property type="protein sequence ID" value="KAL3817123.1"/>
    <property type="molecule type" value="Genomic_DNA"/>
</dbReference>